<reference evidence="2" key="1">
    <citation type="submission" date="2016-10" db="EMBL/GenBank/DDBJ databases">
        <authorList>
            <person name="Varghese N."/>
            <person name="Submissions S."/>
        </authorList>
    </citation>
    <scope>NUCLEOTIDE SEQUENCE [LARGE SCALE GENOMIC DNA]</scope>
    <source>
        <strain evidence="2">DSM 217</strain>
    </source>
</reference>
<evidence type="ECO:0000313" key="1">
    <source>
        <dbReference type="EMBL" id="SDX05846.1"/>
    </source>
</evidence>
<dbReference type="PANTHER" id="PTHR43845:SF1">
    <property type="entry name" value="BLR5969 PROTEIN"/>
    <property type="match status" value="1"/>
</dbReference>
<keyword evidence="1" id="KW-0436">Ligase</keyword>
<dbReference type="PANTHER" id="PTHR43845">
    <property type="entry name" value="BLR5969 PROTEIN"/>
    <property type="match status" value="1"/>
</dbReference>
<organism evidence="1 2">
    <name type="scientific">Thiocapsa roseopersicina</name>
    <dbReference type="NCBI Taxonomy" id="1058"/>
    <lineage>
        <taxon>Bacteria</taxon>
        <taxon>Pseudomonadati</taxon>
        <taxon>Pseudomonadota</taxon>
        <taxon>Gammaproteobacteria</taxon>
        <taxon>Chromatiales</taxon>
        <taxon>Chromatiaceae</taxon>
        <taxon>Thiocapsa</taxon>
    </lineage>
</organism>
<dbReference type="STRING" id="1058.SAMN05421783_11366"/>
<gene>
    <name evidence="1" type="ORF">SAMN05421783_11366</name>
</gene>
<dbReference type="Gene3D" id="3.40.50.12780">
    <property type="entry name" value="N-terminal domain of ligase-like"/>
    <property type="match status" value="1"/>
</dbReference>
<proteinExistence type="predicted"/>
<keyword evidence="2" id="KW-1185">Reference proteome</keyword>
<sequence>MRALDKLVRRWQLKAMEHVDTTALVQAGKRRIVERFQRVAREVPAYAALLKTRGILAETIRTPADFLALCPILEKQDVFGSVPIEQLCVGGRLGPLAGVLTSSGQGGRFAFGLSTHRQNKRAAKVIELAMEYAFGTDRNRTLLINALPMGVRFSCSTVTVAETSVREDMVCALVEQFSPRYDQTVLVTDPLFCKRILDHGRATGLEWGRFKIHVILGEETFGEAFRHYVASRLGQDPEGWTRGLVGSSMGVGELGLNLFFETRETVRIRQLAYRRRDLLSTALGDWPGRVPPLVFVYDPMRIFVEVIEPDASGFGALTLSTLDPSLMLPLIRYRTGDRARLVINTEIAHALQQAGENGIAIPKLPMIAVAGREKDVLPDGRTLLDIKDALYMQPHLADQLSGAFRIEPGDTGTRLHIQLGAGSTAHENEIADGLATCLSGPESVARDRIEIWRHGDFPFGRTLDYERKFSYIGAM</sequence>
<dbReference type="OrthoDB" id="580775at2"/>
<dbReference type="EMBL" id="FNNZ01000013">
    <property type="protein sequence ID" value="SDX05846.1"/>
    <property type="molecule type" value="Genomic_DNA"/>
</dbReference>
<protein>
    <submittedName>
        <fullName evidence="1">Phenylacetate-CoA ligase</fullName>
    </submittedName>
</protein>
<name>A0A1H2YKZ6_THIRO</name>
<dbReference type="RefSeq" id="WP_093033329.1">
    <property type="nucleotide sequence ID" value="NZ_FNNZ01000013.1"/>
</dbReference>
<dbReference type="InterPro" id="IPR042099">
    <property type="entry name" value="ANL_N_sf"/>
</dbReference>
<dbReference type="GO" id="GO:0016874">
    <property type="term" value="F:ligase activity"/>
    <property type="evidence" value="ECO:0007669"/>
    <property type="project" value="UniProtKB-KW"/>
</dbReference>
<accession>A0A1H2YKZ6</accession>
<evidence type="ECO:0000313" key="2">
    <source>
        <dbReference type="Proteomes" id="UP000198816"/>
    </source>
</evidence>
<dbReference type="Proteomes" id="UP000198816">
    <property type="component" value="Unassembled WGS sequence"/>
</dbReference>
<dbReference type="AlphaFoldDB" id="A0A1H2YKZ6"/>